<keyword evidence="3" id="KW-1185">Reference proteome</keyword>
<dbReference type="EMBL" id="JAROAV010000021">
    <property type="protein sequence ID" value="MDF8263685.1"/>
    <property type="molecule type" value="Genomic_DNA"/>
</dbReference>
<dbReference type="Pfam" id="PF11716">
    <property type="entry name" value="MDMPI_N"/>
    <property type="match status" value="1"/>
</dbReference>
<accession>A0ABT6C4H8</accession>
<feature type="domain" description="Mycothiol-dependent maleylpyruvate isomerase metal-binding" evidence="1">
    <location>
        <begin position="17"/>
        <end position="112"/>
    </location>
</feature>
<reference evidence="2 3" key="1">
    <citation type="submission" date="2023-03" db="EMBL/GenBank/DDBJ databases">
        <title>YIM 133296 draft genome.</title>
        <authorList>
            <person name="Xiong L."/>
        </authorList>
    </citation>
    <scope>NUCLEOTIDE SEQUENCE [LARGE SCALE GENOMIC DNA]</scope>
    <source>
        <strain evidence="2 3">YIM 133296</strain>
    </source>
</reference>
<dbReference type="InterPro" id="IPR024344">
    <property type="entry name" value="MDMPI_metal-binding"/>
</dbReference>
<evidence type="ECO:0000313" key="3">
    <source>
        <dbReference type="Proteomes" id="UP001528912"/>
    </source>
</evidence>
<keyword evidence="2" id="KW-0413">Isomerase</keyword>
<dbReference type="InterPro" id="IPR017517">
    <property type="entry name" value="Maleyloyr_isom"/>
</dbReference>
<dbReference type="SUPFAM" id="SSF109854">
    <property type="entry name" value="DinB/YfiT-like putative metalloenzymes"/>
    <property type="match status" value="1"/>
</dbReference>
<dbReference type="Gene3D" id="1.20.120.450">
    <property type="entry name" value="dinb family like domain"/>
    <property type="match status" value="1"/>
</dbReference>
<evidence type="ECO:0000313" key="2">
    <source>
        <dbReference type="EMBL" id="MDF8263685.1"/>
    </source>
</evidence>
<dbReference type="Proteomes" id="UP001528912">
    <property type="component" value="Unassembled WGS sequence"/>
</dbReference>
<organism evidence="2 3">
    <name type="scientific">Luteipulveratus flavus</name>
    <dbReference type="NCBI Taxonomy" id="3031728"/>
    <lineage>
        <taxon>Bacteria</taxon>
        <taxon>Bacillati</taxon>
        <taxon>Actinomycetota</taxon>
        <taxon>Actinomycetes</taxon>
        <taxon>Micrococcales</taxon>
        <taxon>Dermacoccaceae</taxon>
        <taxon>Luteipulveratus</taxon>
    </lineage>
</organism>
<gene>
    <name evidence="2" type="ORF">P4R38_05445</name>
</gene>
<sequence>MHLEGPQLSAVWQTIDRERSAVADLIDDFSSDELAMASLCAGWTVRDVAAHLTLAHTPPMTAVRDLVRARGSFDRMVHDTAVRHRAPAPDLAASLRRMVGSRRTAPMVTPVEPLLDILVHAQDMVVPLGREHPMPTRAAEIALRRVWSMGWPFHARRRLGAVTLRSTDAPWTRGSGPVVSRSTAALLLLATGRCSAALPRLDGPGVPVLAERLSA</sequence>
<dbReference type="NCBIfam" id="TIGR03083">
    <property type="entry name" value="maleylpyruvate isomerase family mycothiol-dependent enzyme"/>
    <property type="match status" value="1"/>
</dbReference>
<name>A0ABT6C4H8_9MICO</name>
<comment type="caution">
    <text evidence="2">The sequence shown here is derived from an EMBL/GenBank/DDBJ whole genome shotgun (WGS) entry which is preliminary data.</text>
</comment>
<dbReference type="RefSeq" id="WP_277191354.1">
    <property type="nucleotide sequence ID" value="NZ_JAROAV010000021.1"/>
</dbReference>
<protein>
    <submittedName>
        <fullName evidence="2">Maleylpyruvate isomerase family mycothiol-dependent enzyme</fullName>
    </submittedName>
</protein>
<dbReference type="InterPro" id="IPR034660">
    <property type="entry name" value="DinB/YfiT-like"/>
</dbReference>
<dbReference type="GO" id="GO:0016853">
    <property type="term" value="F:isomerase activity"/>
    <property type="evidence" value="ECO:0007669"/>
    <property type="project" value="UniProtKB-KW"/>
</dbReference>
<evidence type="ECO:0000259" key="1">
    <source>
        <dbReference type="Pfam" id="PF11716"/>
    </source>
</evidence>
<proteinExistence type="predicted"/>